<keyword evidence="2 6" id="KW-0349">Heme</keyword>
<dbReference type="InterPro" id="IPR051459">
    <property type="entry name" value="Cytochrome_c-type_DH"/>
</dbReference>
<keyword evidence="5 6" id="KW-0408">Iron</keyword>
<keyword evidence="4" id="KW-0249">Electron transport</keyword>
<keyword evidence="9" id="KW-1185">Reference proteome</keyword>
<feature type="domain" description="Cytochrome c" evidence="7">
    <location>
        <begin position="155"/>
        <end position="242"/>
    </location>
</feature>
<dbReference type="PRINTS" id="PR00605">
    <property type="entry name" value="CYTCHROMECIC"/>
</dbReference>
<keyword evidence="1" id="KW-0813">Transport</keyword>
<dbReference type="InterPro" id="IPR008168">
    <property type="entry name" value="Cyt_C_IC"/>
</dbReference>
<dbReference type="GO" id="GO:0020037">
    <property type="term" value="F:heme binding"/>
    <property type="evidence" value="ECO:0007669"/>
    <property type="project" value="InterPro"/>
</dbReference>
<dbReference type="PANTHER" id="PTHR35008:SF4">
    <property type="entry name" value="BLL4482 PROTEIN"/>
    <property type="match status" value="1"/>
</dbReference>
<dbReference type="InterPro" id="IPR009056">
    <property type="entry name" value="Cyt_c-like_dom"/>
</dbReference>
<comment type="caution">
    <text evidence="8">The sequence shown here is derived from an EMBL/GenBank/DDBJ whole genome shotgun (WGS) entry which is preliminary data.</text>
</comment>
<evidence type="ECO:0000259" key="7">
    <source>
        <dbReference type="PROSITE" id="PS51007"/>
    </source>
</evidence>
<gene>
    <name evidence="8" type="ORF">DIZ78_07760</name>
</gene>
<dbReference type="GO" id="GO:0009055">
    <property type="term" value="F:electron transfer activity"/>
    <property type="evidence" value="ECO:0007669"/>
    <property type="project" value="InterPro"/>
</dbReference>
<dbReference type="EMBL" id="QFXE01000008">
    <property type="protein sequence ID" value="RDH86777.1"/>
    <property type="molecule type" value="Genomic_DNA"/>
</dbReference>
<sequence length="243" mass="26915">MHLEICIKYGKIIYHWLQSLRESMKNIIHSVVLLSLLAVCIPEVSASPPPAYEGRGLYVSYCQLCHGTGGKGDGPLAKAMKISPADLTTTVRSRSDTILMKIITGEGRQTITGRDRHNLLSDAMPEWKDVFSESQVKSLIAYLRFLGNTKHDLMGDPKVGVQLYQEYCQVCHGVEGDGDGIMTKLMGIMPMDHTNPNVTNPLDNKELVSSILDGKGRFMPAWRGILSQSDVEALVSYIRLLSH</sequence>
<evidence type="ECO:0000313" key="8">
    <source>
        <dbReference type="EMBL" id="RDH86777.1"/>
    </source>
</evidence>
<proteinExistence type="predicted"/>
<protein>
    <recommendedName>
        <fullName evidence="7">Cytochrome c domain-containing protein</fullName>
    </recommendedName>
</protein>
<evidence type="ECO:0000256" key="1">
    <source>
        <dbReference type="ARBA" id="ARBA00022448"/>
    </source>
</evidence>
<reference evidence="8 9" key="1">
    <citation type="journal article" date="2018" name="ISME J.">
        <title>Endosymbiont genomes yield clues of tubeworm success.</title>
        <authorList>
            <person name="Li Y."/>
            <person name="Liles M.R."/>
            <person name="Halanych K.M."/>
        </authorList>
    </citation>
    <scope>NUCLEOTIDE SEQUENCE [LARGE SCALE GENOMIC DNA]</scope>
    <source>
        <strain evidence="8">A1462</strain>
    </source>
</reference>
<dbReference type="AlphaFoldDB" id="A0A370DPD3"/>
<dbReference type="PROSITE" id="PS51007">
    <property type="entry name" value="CYTC"/>
    <property type="match status" value="2"/>
</dbReference>
<evidence type="ECO:0000313" key="9">
    <source>
        <dbReference type="Proteomes" id="UP000254771"/>
    </source>
</evidence>
<evidence type="ECO:0000256" key="4">
    <source>
        <dbReference type="ARBA" id="ARBA00022982"/>
    </source>
</evidence>
<dbReference type="Proteomes" id="UP000254771">
    <property type="component" value="Unassembled WGS sequence"/>
</dbReference>
<evidence type="ECO:0000256" key="3">
    <source>
        <dbReference type="ARBA" id="ARBA00022723"/>
    </source>
</evidence>
<evidence type="ECO:0000256" key="2">
    <source>
        <dbReference type="ARBA" id="ARBA00022617"/>
    </source>
</evidence>
<accession>A0A370DPD3</accession>
<dbReference type="PANTHER" id="PTHR35008">
    <property type="entry name" value="BLL4482 PROTEIN-RELATED"/>
    <property type="match status" value="1"/>
</dbReference>
<dbReference type="Pfam" id="PF13442">
    <property type="entry name" value="Cytochrome_CBB3"/>
    <property type="match status" value="2"/>
</dbReference>
<evidence type="ECO:0000256" key="6">
    <source>
        <dbReference type="PROSITE-ProRule" id="PRU00433"/>
    </source>
</evidence>
<dbReference type="GO" id="GO:0005506">
    <property type="term" value="F:iron ion binding"/>
    <property type="evidence" value="ECO:0007669"/>
    <property type="project" value="InterPro"/>
</dbReference>
<keyword evidence="3 6" id="KW-0479">Metal-binding</keyword>
<feature type="domain" description="Cytochrome c" evidence="7">
    <location>
        <begin position="49"/>
        <end position="147"/>
    </location>
</feature>
<organism evidence="8 9">
    <name type="scientific">endosymbiont of Escarpia spicata</name>
    <dbReference type="NCBI Taxonomy" id="2200908"/>
    <lineage>
        <taxon>Bacteria</taxon>
        <taxon>Pseudomonadati</taxon>
        <taxon>Pseudomonadota</taxon>
        <taxon>Gammaproteobacteria</taxon>
        <taxon>sulfur-oxidizing symbionts</taxon>
    </lineage>
</organism>
<name>A0A370DPD3_9GAMM</name>
<dbReference type="Gene3D" id="1.10.760.10">
    <property type="entry name" value="Cytochrome c-like domain"/>
    <property type="match status" value="2"/>
</dbReference>
<evidence type="ECO:0000256" key="5">
    <source>
        <dbReference type="ARBA" id="ARBA00023004"/>
    </source>
</evidence>
<dbReference type="SUPFAM" id="SSF46626">
    <property type="entry name" value="Cytochrome c"/>
    <property type="match status" value="2"/>
</dbReference>
<dbReference type="InterPro" id="IPR036909">
    <property type="entry name" value="Cyt_c-like_dom_sf"/>
</dbReference>